<dbReference type="SUPFAM" id="SSF75005">
    <property type="entry name" value="Arabinanase/levansucrase/invertase"/>
    <property type="match status" value="1"/>
</dbReference>
<evidence type="ECO:0000313" key="1">
    <source>
        <dbReference type="EMBL" id="MDF9409151.1"/>
    </source>
</evidence>
<name>A0A9X4H3K0_9FIRM</name>
<sequence>MSNQGSENIKLYTHNIHSKTIVNIGSRLEMFLDDYLIENSSRGVNIRLHSPIKREIVLETNKPWEGPASAYYTVFKDGSIIRLYYRGFAISDTSENQVTCYAESTDGIHFNRPNIGLYEFKGSKNNNIIFMGYESHNFAPFLDINPNTKENERYKAIGARWPKINGQFECQLHAFKSPDGINWTRIRENPIRTKGAFDSLNVAFYDSSEQCYRLYSRNFDVEGYRIIQWSTSKDFINWSDPQPNRYPPGYPIEHLYTNATIPCPGAEHIYLSFPKRFVPERKKVIECSENGVSDAVFMSSRDGALWNRFAEGWIRPDLDKKDWTHRSNMPAWGIIQVDPNEFSFYISENYCWPTNRLRRMTIRRHGFSSMHADYNGGEFTTRPLTFNGKHLILNYSTSAVGFVKVEIQDQKGKPLPGYTLDDMLPLYGNELDSPVEWQTGSNIASLNGQIVRFRFFLKDADIYALRTGELKIQR</sequence>
<dbReference type="EMBL" id="JAKOAV010000024">
    <property type="protein sequence ID" value="MDF9409151.1"/>
    <property type="molecule type" value="Genomic_DNA"/>
</dbReference>
<reference evidence="1" key="1">
    <citation type="submission" date="2022-02" db="EMBL/GenBank/DDBJ databases">
        <authorList>
            <person name="Leng L."/>
        </authorList>
    </citation>
    <scope>NUCLEOTIDE SEQUENCE</scope>
    <source>
        <strain evidence="1">JI</strain>
    </source>
</reference>
<dbReference type="Proteomes" id="UP001154312">
    <property type="component" value="Unassembled WGS sequence"/>
</dbReference>
<accession>A0A9X4H3K0</accession>
<evidence type="ECO:0008006" key="3">
    <source>
        <dbReference type="Google" id="ProtNLM"/>
    </source>
</evidence>
<keyword evidence="2" id="KW-1185">Reference proteome</keyword>
<organism evidence="1 2">
    <name type="scientific">Pelotomaculum isophthalicicum JI</name>
    <dbReference type="NCBI Taxonomy" id="947010"/>
    <lineage>
        <taxon>Bacteria</taxon>
        <taxon>Bacillati</taxon>
        <taxon>Bacillota</taxon>
        <taxon>Clostridia</taxon>
        <taxon>Eubacteriales</taxon>
        <taxon>Desulfotomaculaceae</taxon>
        <taxon>Pelotomaculum</taxon>
    </lineage>
</organism>
<dbReference type="AlphaFoldDB" id="A0A9X4H3K0"/>
<dbReference type="Gene3D" id="2.115.10.20">
    <property type="entry name" value="Glycosyl hydrolase domain, family 43"/>
    <property type="match status" value="1"/>
</dbReference>
<proteinExistence type="predicted"/>
<dbReference type="InterPro" id="IPR023296">
    <property type="entry name" value="Glyco_hydro_beta-prop_sf"/>
</dbReference>
<evidence type="ECO:0000313" key="2">
    <source>
        <dbReference type="Proteomes" id="UP001154312"/>
    </source>
</evidence>
<dbReference type="RefSeq" id="WP_277444595.1">
    <property type="nucleotide sequence ID" value="NZ_JAKOAV010000024.1"/>
</dbReference>
<protein>
    <recommendedName>
        <fullName evidence="3">Glycosyl hydrolase family 32 N-terminal domain-containing protein</fullName>
    </recommendedName>
</protein>
<gene>
    <name evidence="1" type="ORF">L7E55_12425</name>
</gene>
<comment type="caution">
    <text evidence="1">The sequence shown here is derived from an EMBL/GenBank/DDBJ whole genome shotgun (WGS) entry which is preliminary data.</text>
</comment>